<keyword evidence="2" id="KW-1185">Reference proteome</keyword>
<protein>
    <submittedName>
        <fullName evidence="1">Uncharacterized protein</fullName>
    </submittedName>
</protein>
<proteinExistence type="predicted"/>
<evidence type="ECO:0000313" key="2">
    <source>
        <dbReference type="Proteomes" id="UP000594759"/>
    </source>
</evidence>
<organism evidence="1 2">
    <name type="scientific">Pedobacter endophyticus</name>
    <dbReference type="NCBI Taxonomy" id="2789740"/>
    <lineage>
        <taxon>Bacteria</taxon>
        <taxon>Pseudomonadati</taxon>
        <taxon>Bacteroidota</taxon>
        <taxon>Sphingobacteriia</taxon>
        <taxon>Sphingobacteriales</taxon>
        <taxon>Sphingobacteriaceae</taxon>
        <taxon>Pedobacter</taxon>
    </lineage>
</organism>
<reference evidence="1 2" key="1">
    <citation type="submission" date="2020-11" db="EMBL/GenBank/DDBJ databases">
        <title>Pedobacter endophytica, an endophytic bacteria isolated form Carex pumila.</title>
        <authorList>
            <person name="Peng Y."/>
            <person name="Jiang L."/>
            <person name="Lee J."/>
        </authorList>
    </citation>
    <scope>NUCLEOTIDE SEQUENCE [LARGE SCALE GENOMIC DNA]</scope>
    <source>
        <strain evidence="1 2">JBR3-12</strain>
    </source>
</reference>
<dbReference type="EMBL" id="CP064939">
    <property type="protein sequence ID" value="QPH40177.1"/>
    <property type="molecule type" value="Genomic_DNA"/>
</dbReference>
<dbReference type="RefSeq" id="WP_196099633.1">
    <property type="nucleotide sequence ID" value="NZ_CP064939.1"/>
</dbReference>
<name>A0A7S9PZZ7_9SPHI</name>
<dbReference type="Proteomes" id="UP000594759">
    <property type="component" value="Chromosome"/>
</dbReference>
<dbReference type="KEGG" id="pex:IZT61_02535"/>
<sequence>MKLKDPILNILKKNYEPSAMIEQKFGRYDLSIKTDIEGRPILLFMGKKDENGFVRGERYARTLKFNSAGSIIKDHWEHKGKATP</sequence>
<gene>
    <name evidence="1" type="ORF">IZT61_02535</name>
</gene>
<evidence type="ECO:0000313" key="1">
    <source>
        <dbReference type="EMBL" id="QPH40177.1"/>
    </source>
</evidence>
<accession>A0A7S9PZZ7</accession>
<dbReference type="AlphaFoldDB" id="A0A7S9PZZ7"/>